<protein>
    <submittedName>
        <fullName evidence="1">Uncharacterized protein</fullName>
    </submittedName>
</protein>
<proteinExistence type="predicted"/>
<organism evidence="1">
    <name type="scientific">viral metagenome</name>
    <dbReference type="NCBI Taxonomy" id="1070528"/>
    <lineage>
        <taxon>unclassified sequences</taxon>
        <taxon>metagenomes</taxon>
        <taxon>organismal metagenomes</taxon>
    </lineage>
</organism>
<evidence type="ECO:0000313" key="1">
    <source>
        <dbReference type="EMBL" id="QJA50389.1"/>
    </source>
</evidence>
<dbReference type="EMBL" id="MT144852">
    <property type="protein sequence ID" value="QJI00450.1"/>
    <property type="molecule type" value="Genomic_DNA"/>
</dbReference>
<sequence length="85" mass="9799">MKYQAIQHLKTKSKLLKMCETLQEAKQVIMDKGARYEGRSYMGGFPTFSLESKRFSIQGAHIFDNGEHIVCSLPEKELETLFNNQ</sequence>
<reference evidence="1" key="1">
    <citation type="submission" date="2020-03" db="EMBL/GenBank/DDBJ databases">
        <title>The deep terrestrial virosphere.</title>
        <authorList>
            <person name="Holmfeldt K."/>
            <person name="Nilsson E."/>
            <person name="Simone D."/>
            <person name="Lopez-Fernandez M."/>
            <person name="Wu X."/>
            <person name="de Brujin I."/>
            <person name="Lundin D."/>
            <person name="Andersson A."/>
            <person name="Bertilsson S."/>
            <person name="Dopson M."/>
        </authorList>
    </citation>
    <scope>NUCLEOTIDE SEQUENCE</scope>
    <source>
        <strain evidence="1">TM448A01723</strain>
        <strain evidence="2">TM448B01960</strain>
    </source>
</reference>
<dbReference type="AlphaFoldDB" id="A0A6H1ZSD4"/>
<accession>A0A6H1ZSD4</accession>
<evidence type="ECO:0000313" key="2">
    <source>
        <dbReference type="EMBL" id="QJI00450.1"/>
    </source>
</evidence>
<dbReference type="EMBL" id="MT144192">
    <property type="protein sequence ID" value="QJA50389.1"/>
    <property type="molecule type" value="Genomic_DNA"/>
</dbReference>
<name>A0A6H1ZSD4_9ZZZZ</name>
<gene>
    <name evidence="1" type="ORF">TM448A01723_0005</name>
    <name evidence="2" type="ORF">TM448B01960_0009</name>
</gene>